<protein>
    <recommendedName>
        <fullName evidence="3">non-specific serine/threonine protein kinase</fullName>
        <ecNumber evidence="3">2.7.11.1</ecNumber>
    </recommendedName>
</protein>
<accession>A0A445E0Z8</accession>
<dbReference type="PANTHER" id="PTHR44329:SF276">
    <property type="entry name" value="MAP KINASE KINASE KINASE-LIKE PROTEIN"/>
    <property type="match status" value="1"/>
</dbReference>
<dbReference type="PRINTS" id="PR00109">
    <property type="entry name" value="TYRKINASE"/>
</dbReference>
<dbReference type="Proteomes" id="UP000289738">
    <property type="component" value="Chromosome A03"/>
</dbReference>
<dbReference type="InterPro" id="IPR000719">
    <property type="entry name" value="Prot_kinase_dom"/>
</dbReference>
<gene>
    <name evidence="13" type="ORF">Ahy_A03g015585</name>
</gene>
<evidence type="ECO:0000313" key="13">
    <source>
        <dbReference type="EMBL" id="RYR69059.1"/>
    </source>
</evidence>
<evidence type="ECO:0000256" key="10">
    <source>
        <dbReference type="ARBA" id="ARBA00047899"/>
    </source>
</evidence>
<evidence type="ECO:0000256" key="6">
    <source>
        <dbReference type="ARBA" id="ARBA00022741"/>
    </source>
</evidence>
<sequence length="701" mass="77731">MVALLPPDSQIAILHLHHSMDGPDEEQQQVSSNSIKSWAKQIEESYQLQLQLALRLSSQSASSDNPNFLDLQPTSSDSAQAMSHRFWVNGCLQYSDKILDGFYLIHGVDAYTWSISSDLQDVGIIPSFESLMSVEPCDDSSIVVVAIDKSKDPGLRDLQSRVVSLSSSWNSPKFAAVQVANLVYSRMGGGRSTKENLGSQWKECAQKLKSCLNSVILPIGSLAVGLCVHRALLFKVLHVLADLIDLPCRIAKGCKYCSRDVGASCIVQFDSDREYMIDLVERPGSMCQPDSLLNSASSMVVSSPLCHPKFKTVEAAEYTKTLAQSFFLDSQGLHHIFDTTSGGKINLSDRMDVKETRTSSAHYAHGNDHLVASGLSADDYVSVTETNPSVVDLGVEDLDITWSELVLKENIGAGTVYEASFIIYIRLVLNEKVLSNNRIRHYNCFPGSFGTVIRADWRGSDVAVKILKVQDFDSERIEEFLKEVSLMKRMRHPNIVLLMGAVFQPPRLSIVTEYLSRGSLYELLRMPGVGISLSEMRRLSMAYDVASGMNYLHQMRPPIVHGDLKSPNLLVDNTYTVKVADFGLSRTKANTFLSSKTAAGTPEWMAPEVILGKPSNEKCDVFSFGVILWELVTLEQPWRQLNPSQVVAAVGFMDQRLEIPSHVNPLVTALIELCWDTDPTRRPSFSHVMKRLRQITADANG</sequence>
<dbReference type="PROSITE" id="PS00108">
    <property type="entry name" value="PROTEIN_KINASE_ST"/>
    <property type="match status" value="1"/>
</dbReference>
<dbReference type="InterPro" id="IPR011009">
    <property type="entry name" value="Kinase-like_dom_sf"/>
</dbReference>
<reference evidence="13 14" key="1">
    <citation type="submission" date="2019-01" db="EMBL/GenBank/DDBJ databases">
        <title>Sequencing of cultivated peanut Arachis hypogaea provides insights into genome evolution and oil improvement.</title>
        <authorList>
            <person name="Chen X."/>
        </authorList>
    </citation>
    <scope>NUCLEOTIDE SEQUENCE [LARGE SCALE GENOMIC DNA]</scope>
    <source>
        <strain evidence="14">cv. Fuhuasheng</strain>
        <tissue evidence="13">Leaves</tissue>
    </source>
</reference>
<keyword evidence="7" id="KW-0418">Kinase</keyword>
<dbReference type="EC" id="2.7.11.1" evidence="3"/>
<dbReference type="STRING" id="3818.A0A445E0Z8"/>
<dbReference type="Pfam" id="PF07714">
    <property type="entry name" value="PK_Tyr_Ser-Thr"/>
    <property type="match status" value="1"/>
</dbReference>
<dbReference type="Gene3D" id="1.10.510.10">
    <property type="entry name" value="Transferase(Phosphotransferase) domain 1"/>
    <property type="match status" value="1"/>
</dbReference>
<evidence type="ECO:0000313" key="14">
    <source>
        <dbReference type="Proteomes" id="UP000289738"/>
    </source>
</evidence>
<keyword evidence="9" id="KW-0472">Membrane</keyword>
<evidence type="ECO:0000256" key="5">
    <source>
        <dbReference type="ARBA" id="ARBA00022679"/>
    </source>
</evidence>
<evidence type="ECO:0000256" key="7">
    <source>
        <dbReference type="ARBA" id="ARBA00022777"/>
    </source>
</evidence>
<dbReference type="PROSITE" id="PS50011">
    <property type="entry name" value="PROTEIN_KINASE_DOM"/>
    <property type="match status" value="1"/>
</dbReference>
<dbReference type="InterPro" id="IPR055164">
    <property type="entry name" value="EDR1/CTR1/ARMC3-like_pept-like"/>
</dbReference>
<keyword evidence="4" id="KW-0723">Serine/threonine-protein kinase</keyword>
<evidence type="ECO:0000256" key="4">
    <source>
        <dbReference type="ARBA" id="ARBA00022527"/>
    </source>
</evidence>
<evidence type="ECO:0000256" key="11">
    <source>
        <dbReference type="ARBA" id="ARBA00048679"/>
    </source>
</evidence>
<dbReference type="SMART" id="SM00220">
    <property type="entry name" value="S_TKc"/>
    <property type="match status" value="1"/>
</dbReference>
<evidence type="ECO:0000259" key="12">
    <source>
        <dbReference type="PROSITE" id="PS50011"/>
    </source>
</evidence>
<evidence type="ECO:0000256" key="3">
    <source>
        <dbReference type="ARBA" id="ARBA00012513"/>
    </source>
</evidence>
<dbReference type="EMBL" id="SDMP01000003">
    <property type="protein sequence ID" value="RYR69059.1"/>
    <property type="molecule type" value="Genomic_DNA"/>
</dbReference>
<keyword evidence="5" id="KW-0808">Transferase</keyword>
<comment type="similarity">
    <text evidence="2">Belongs to the protein kinase superfamily. TKL Ser/Thr protein kinase family. RAF subfamily.</text>
</comment>
<evidence type="ECO:0000256" key="9">
    <source>
        <dbReference type="ARBA" id="ARBA00023136"/>
    </source>
</evidence>
<organism evidence="13 14">
    <name type="scientific">Arachis hypogaea</name>
    <name type="common">Peanut</name>
    <dbReference type="NCBI Taxonomy" id="3818"/>
    <lineage>
        <taxon>Eukaryota</taxon>
        <taxon>Viridiplantae</taxon>
        <taxon>Streptophyta</taxon>
        <taxon>Embryophyta</taxon>
        <taxon>Tracheophyta</taxon>
        <taxon>Spermatophyta</taxon>
        <taxon>Magnoliopsida</taxon>
        <taxon>eudicotyledons</taxon>
        <taxon>Gunneridae</taxon>
        <taxon>Pentapetalae</taxon>
        <taxon>rosids</taxon>
        <taxon>fabids</taxon>
        <taxon>Fabales</taxon>
        <taxon>Fabaceae</taxon>
        <taxon>Papilionoideae</taxon>
        <taxon>50 kb inversion clade</taxon>
        <taxon>dalbergioids sensu lato</taxon>
        <taxon>Dalbergieae</taxon>
        <taxon>Pterocarpus clade</taxon>
        <taxon>Arachis</taxon>
    </lineage>
</organism>
<dbReference type="SUPFAM" id="SSF56112">
    <property type="entry name" value="Protein kinase-like (PK-like)"/>
    <property type="match status" value="1"/>
</dbReference>
<name>A0A445E0Z8_ARAHY</name>
<dbReference type="GO" id="GO:0004674">
    <property type="term" value="F:protein serine/threonine kinase activity"/>
    <property type="evidence" value="ECO:0007669"/>
    <property type="project" value="UniProtKB-KW"/>
</dbReference>
<dbReference type="InterPro" id="IPR001245">
    <property type="entry name" value="Ser-Thr/Tyr_kinase_cat_dom"/>
</dbReference>
<comment type="caution">
    <text evidence="13">The sequence shown here is derived from an EMBL/GenBank/DDBJ whole genome shotgun (WGS) entry which is preliminary data.</text>
</comment>
<evidence type="ECO:0000256" key="2">
    <source>
        <dbReference type="ARBA" id="ARBA00010507"/>
    </source>
</evidence>
<keyword evidence="6" id="KW-0547">Nucleotide-binding</keyword>
<evidence type="ECO:0000256" key="1">
    <source>
        <dbReference type="ARBA" id="ARBA00004370"/>
    </source>
</evidence>
<evidence type="ECO:0000256" key="8">
    <source>
        <dbReference type="ARBA" id="ARBA00022840"/>
    </source>
</evidence>
<dbReference type="Pfam" id="PF14381">
    <property type="entry name" value="EDR1_CTR1_ARMC3_pept"/>
    <property type="match status" value="1"/>
</dbReference>
<proteinExistence type="inferred from homology"/>
<dbReference type="FunFam" id="1.10.510.10:FF:000476">
    <property type="entry name" value="PAS domain-containing protein tyrosine kinase family protein"/>
    <property type="match status" value="1"/>
</dbReference>
<dbReference type="CDD" id="cd13999">
    <property type="entry name" value="STKc_MAP3K-like"/>
    <property type="match status" value="1"/>
</dbReference>
<dbReference type="FunFam" id="3.30.200.20:FF:000060">
    <property type="entry name" value="Serine/threonine-protein kinase isoform 1"/>
    <property type="match status" value="1"/>
</dbReference>
<dbReference type="InterPro" id="IPR008271">
    <property type="entry name" value="Ser/Thr_kinase_AS"/>
</dbReference>
<comment type="catalytic activity">
    <reaction evidence="10">
        <text>L-threonyl-[protein] + ATP = O-phospho-L-threonyl-[protein] + ADP + H(+)</text>
        <dbReference type="Rhea" id="RHEA:46608"/>
        <dbReference type="Rhea" id="RHEA-COMP:11060"/>
        <dbReference type="Rhea" id="RHEA-COMP:11605"/>
        <dbReference type="ChEBI" id="CHEBI:15378"/>
        <dbReference type="ChEBI" id="CHEBI:30013"/>
        <dbReference type="ChEBI" id="CHEBI:30616"/>
        <dbReference type="ChEBI" id="CHEBI:61977"/>
        <dbReference type="ChEBI" id="CHEBI:456216"/>
        <dbReference type="EC" id="2.7.11.1"/>
    </reaction>
</comment>
<feature type="domain" description="Protein kinase" evidence="12">
    <location>
        <begin position="438"/>
        <end position="696"/>
    </location>
</feature>
<dbReference type="PANTHER" id="PTHR44329">
    <property type="entry name" value="SERINE/THREONINE-PROTEIN KINASE TNNI3K-RELATED"/>
    <property type="match status" value="1"/>
</dbReference>
<keyword evidence="14" id="KW-1185">Reference proteome</keyword>
<dbReference type="GO" id="GO:0005524">
    <property type="term" value="F:ATP binding"/>
    <property type="evidence" value="ECO:0007669"/>
    <property type="project" value="UniProtKB-KW"/>
</dbReference>
<dbReference type="AlphaFoldDB" id="A0A445E0Z8"/>
<comment type="subcellular location">
    <subcellularLocation>
        <location evidence="1">Membrane</location>
    </subcellularLocation>
</comment>
<dbReference type="Gene3D" id="3.30.200.20">
    <property type="entry name" value="Phosphorylase Kinase, domain 1"/>
    <property type="match status" value="1"/>
</dbReference>
<dbReference type="GO" id="GO:0016020">
    <property type="term" value="C:membrane"/>
    <property type="evidence" value="ECO:0007669"/>
    <property type="project" value="UniProtKB-SubCell"/>
</dbReference>
<keyword evidence="8" id="KW-0067">ATP-binding</keyword>
<dbReference type="InterPro" id="IPR051681">
    <property type="entry name" value="Ser/Thr_Kinases-Pseudokinases"/>
</dbReference>
<comment type="catalytic activity">
    <reaction evidence="11">
        <text>L-seryl-[protein] + ATP = O-phospho-L-seryl-[protein] + ADP + H(+)</text>
        <dbReference type="Rhea" id="RHEA:17989"/>
        <dbReference type="Rhea" id="RHEA-COMP:9863"/>
        <dbReference type="Rhea" id="RHEA-COMP:11604"/>
        <dbReference type="ChEBI" id="CHEBI:15378"/>
        <dbReference type="ChEBI" id="CHEBI:29999"/>
        <dbReference type="ChEBI" id="CHEBI:30616"/>
        <dbReference type="ChEBI" id="CHEBI:83421"/>
        <dbReference type="ChEBI" id="CHEBI:456216"/>
        <dbReference type="EC" id="2.7.11.1"/>
    </reaction>
</comment>